<keyword evidence="1" id="KW-0812">Transmembrane</keyword>
<feature type="transmembrane region" description="Helical" evidence="1">
    <location>
        <begin position="33"/>
        <end position="57"/>
    </location>
</feature>
<evidence type="ECO:0008006" key="4">
    <source>
        <dbReference type="Google" id="ProtNLM"/>
    </source>
</evidence>
<reference evidence="3" key="1">
    <citation type="submission" date="2016-11" db="EMBL/GenBank/DDBJ databases">
        <authorList>
            <person name="Varghese N."/>
            <person name="Submissions S."/>
        </authorList>
    </citation>
    <scope>NUCLEOTIDE SEQUENCE [LARGE SCALE GENOMIC DNA]</scope>
    <source>
        <strain evidence="3">DSM 3071</strain>
    </source>
</reference>
<name>A0A1M5QBY8_BUTFI</name>
<feature type="transmembrane region" description="Helical" evidence="1">
    <location>
        <begin position="118"/>
        <end position="140"/>
    </location>
</feature>
<dbReference type="GeneID" id="89508982"/>
<keyword evidence="1" id="KW-0472">Membrane</keyword>
<organism evidence="2 3">
    <name type="scientific">Butyrivibrio fibrisolvens DSM 3071</name>
    <dbReference type="NCBI Taxonomy" id="1121131"/>
    <lineage>
        <taxon>Bacteria</taxon>
        <taxon>Bacillati</taxon>
        <taxon>Bacillota</taxon>
        <taxon>Clostridia</taxon>
        <taxon>Lachnospirales</taxon>
        <taxon>Lachnospiraceae</taxon>
        <taxon>Butyrivibrio</taxon>
    </lineage>
</organism>
<dbReference type="OrthoDB" id="2001697at2"/>
<sequence length="158" mass="17701">MKRNIRLVLIGELILIIGIFVFNIFMGSWGLAAIVWFIDLPSLLLILLVLIPGLLIMGEWKDFIRAFSVGIKQYSLLQLKNIIEAVDAAQKLTIFGALFAIFISGMLILGRLDDPRLIGPNLAVCLLAGFYAVIIEFLLLPLRLNAERKMNEEMDLGE</sequence>
<proteinExistence type="predicted"/>
<accession>A0A1M5QBY8</accession>
<protein>
    <recommendedName>
        <fullName evidence="4">DUF2975 domain-containing protein</fullName>
    </recommendedName>
</protein>
<dbReference type="Proteomes" id="UP000184278">
    <property type="component" value="Unassembled WGS sequence"/>
</dbReference>
<keyword evidence="1" id="KW-1133">Transmembrane helix</keyword>
<evidence type="ECO:0000256" key="1">
    <source>
        <dbReference type="SAM" id="Phobius"/>
    </source>
</evidence>
<feature type="transmembrane region" description="Helical" evidence="1">
    <location>
        <begin position="92"/>
        <end position="112"/>
    </location>
</feature>
<gene>
    <name evidence="2" type="ORF">SAMN02745229_00270</name>
</gene>
<keyword evidence="3" id="KW-1185">Reference proteome</keyword>
<evidence type="ECO:0000313" key="3">
    <source>
        <dbReference type="Proteomes" id="UP000184278"/>
    </source>
</evidence>
<dbReference type="EMBL" id="FQXK01000003">
    <property type="protein sequence ID" value="SHH11684.1"/>
    <property type="molecule type" value="Genomic_DNA"/>
</dbReference>
<dbReference type="AlphaFoldDB" id="A0A1M5QBY8"/>
<dbReference type="STRING" id="1121131.SAMN02745229_00270"/>
<feature type="transmembrane region" description="Helical" evidence="1">
    <location>
        <begin position="7"/>
        <end position="27"/>
    </location>
</feature>
<evidence type="ECO:0000313" key="2">
    <source>
        <dbReference type="EMBL" id="SHH11684.1"/>
    </source>
</evidence>
<dbReference type="RefSeq" id="WP_073384837.1">
    <property type="nucleotide sequence ID" value="NZ_FQXK01000003.1"/>
</dbReference>